<proteinExistence type="inferred from homology"/>
<organism evidence="8 9">
    <name type="scientific">Brevundimonas guildfordensis</name>
    <dbReference type="NCBI Taxonomy" id="2762241"/>
    <lineage>
        <taxon>Bacteria</taxon>
        <taxon>Pseudomonadati</taxon>
        <taxon>Pseudomonadota</taxon>
        <taxon>Alphaproteobacteria</taxon>
        <taxon>Caulobacterales</taxon>
        <taxon>Caulobacteraceae</taxon>
        <taxon>Brevundimonas</taxon>
    </lineage>
</organism>
<reference evidence="8 9" key="1">
    <citation type="submission" date="2020-08" db="EMBL/GenBank/DDBJ databases">
        <title>A Genomic Blueprint of the Chicken Gut Microbiome.</title>
        <authorList>
            <person name="Gilroy R."/>
            <person name="Ravi A."/>
            <person name="Getino M."/>
            <person name="Pursley I."/>
            <person name="Horton D.L."/>
            <person name="Alikhan N.-F."/>
            <person name="Baker D."/>
            <person name="Gharbi K."/>
            <person name="Hall N."/>
            <person name="Watson M."/>
            <person name="Adriaenssens E.M."/>
            <person name="Foster-Nyarko E."/>
            <person name="Jarju S."/>
            <person name="Secka A."/>
            <person name="Antonio M."/>
            <person name="Oren A."/>
            <person name="Chaudhuri R."/>
            <person name="La Ragione R.M."/>
            <person name="Hildebrand F."/>
            <person name="Pallen M.J."/>
        </authorList>
    </citation>
    <scope>NUCLEOTIDE SEQUENCE [LARGE SCALE GENOMIC DNA]</scope>
    <source>
        <strain evidence="8 9">Sa3CVA3</strain>
    </source>
</reference>
<evidence type="ECO:0000256" key="4">
    <source>
        <dbReference type="ARBA" id="ARBA00023002"/>
    </source>
</evidence>
<accession>A0ABR8QWY9</accession>
<protein>
    <submittedName>
        <fullName evidence="8">Rieske 2Fe-2S domain-containing protein</fullName>
    </submittedName>
</protein>
<gene>
    <name evidence="8" type="ORF">H9656_01360</name>
</gene>
<keyword evidence="9" id="KW-1185">Reference proteome</keyword>
<name>A0ABR8QWY9_9CAUL</name>
<dbReference type="EMBL" id="JACSQU010000001">
    <property type="protein sequence ID" value="MBD7940033.1"/>
    <property type="molecule type" value="Genomic_DNA"/>
</dbReference>
<feature type="domain" description="Rieske" evidence="7">
    <location>
        <begin position="62"/>
        <end position="176"/>
    </location>
</feature>
<keyword evidence="6" id="KW-0411">Iron-sulfur</keyword>
<dbReference type="InterPro" id="IPR001663">
    <property type="entry name" value="Rng_hydr_dOase-A"/>
</dbReference>
<comment type="similarity">
    <text evidence="1">Belongs to the bacterial ring-hydroxylating dioxygenase alpha subunit family.</text>
</comment>
<keyword evidence="2" id="KW-0001">2Fe-2S</keyword>
<evidence type="ECO:0000259" key="7">
    <source>
        <dbReference type="PROSITE" id="PS51296"/>
    </source>
</evidence>
<dbReference type="Pfam" id="PF00355">
    <property type="entry name" value="Rieske"/>
    <property type="match status" value="1"/>
</dbReference>
<dbReference type="PANTHER" id="PTHR43756:SF1">
    <property type="entry name" value="3-PHENYLPROPIONATE_CINNAMIC ACID DIOXYGENASE SUBUNIT ALPHA"/>
    <property type="match status" value="1"/>
</dbReference>
<dbReference type="Gene3D" id="2.102.10.10">
    <property type="entry name" value="Rieske [2Fe-2S] iron-sulphur domain"/>
    <property type="match status" value="1"/>
</dbReference>
<dbReference type="InterPro" id="IPR036922">
    <property type="entry name" value="Rieske_2Fe-2S_sf"/>
</dbReference>
<evidence type="ECO:0000256" key="5">
    <source>
        <dbReference type="ARBA" id="ARBA00023004"/>
    </source>
</evidence>
<dbReference type="SUPFAM" id="SSF55961">
    <property type="entry name" value="Bet v1-like"/>
    <property type="match status" value="1"/>
</dbReference>
<dbReference type="PANTHER" id="PTHR43756">
    <property type="entry name" value="CHOLINE MONOOXYGENASE, CHLOROPLASTIC"/>
    <property type="match status" value="1"/>
</dbReference>
<keyword evidence="3" id="KW-0479">Metal-binding</keyword>
<dbReference type="PRINTS" id="PR00090">
    <property type="entry name" value="RNGDIOXGNASE"/>
</dbReference>
<keyword evidence="4" id="KW-0560">Oxidoreductase</keyword>
<keyword evidence="5" id="KW-0408">Iron</keyword>
<dbReference type="InterPro" id="IPR043264">
    <property type="entry name" value="AhdA1c-like_alpha_C"/>
</dbReference>
<dbReference type="Proteomes" id="UP000638918">
    <property type="component" value="Unassembled WGS sequence"/>
</dbReference>
<dbReference type="Pfam" id="PF00848">
    <property type="entry name" value="Ring_hydroxyl_A"/>
    <property type="match status" value="1"/>
</dbReference>
<evidence type="ECO:0000256" key="6">
    <source>
        <dbReference type="ARBA" id="ARBA00023014"/>
    </source>
</evidence>
<dbReference type="CDD" id="cd08880">
    <property type="entry name" value="RHO_alpha_C_ahdA1c-like"/>
    <property type="match status" value="1"/>
</dbReference>
<dbReference type="Gene3D" id="3.90.380.10">
    <property type="entry name" value="Naphthalene 1,2-dioxygenase Alpha Subunit, Chain A, domain 1"/>
    <property type="match status" value="1"/>
</dbReference>
<evidence type="ECO:0000256" key="2">
    <source>
        <dbReference type="ARBA" id="ARBA00022714"/>
    </source>
</evidence>
<evidence type="ECO:0000256" key="3">
    <source>
        <dbReference type="ARBA" id="ARBA00022723"/>
    </source>
</evidence>
<evidence type="ECO:0000313" key="8">
    <source>
        <dbReference type="EMBL" id="MBD7940033.1"/>
    </source>
</evidence>
<dbReference type="InterPro" id="IPR017941">
    <property type="entry name" value="Rieske_2Fe-2S"/>
</dbReference>
<sequence>MRSLLRIPVRELSVNIPVRPPQGENSRAWPADVDAAVPYWVYTDPAIYAEELQKIWYGPHWLYVGLECEIPEVGDWKTATLGEKPCVMVRSGEDEISVVENRCAHKGVKFCQSRFGHSKELICPYHQWSYALNGDLQGVPFRRGVKRQGGMPADFDLKQNGLTKLRVEVVNGVVWATFSDDTPPFREYLGEKFWKHYTRVYDGRKLQVLGYNRQHIPANWKQMQENIKDPYHAGLLHVFFATFGLFRADQKSAVDIDDEGRHGILISRKGEQEKTEDMADIRNFQGDLVLEDPRVMDVVQEFPGEETVGMITIFPSVILQQQVNSLTTRQIVPKGPGGFDFHWTHWCYADDTDEMKLRRTRQANLFGPAGFVSADDGEVLEMTQQGAAGSPDANMILQMGGREIAPTDHQVTETAVRAMWRYWRKVMGL</sequence>
<dbReference type="SUPFAM" id="SSF50022">
    <property type="entry name" value="ISP domain"/>
    <property type="match status" value="1"/>
</dbReference>
<evidence type="ECO:0000313" key="9">
    <source>
        <dbReference type="Proteomes" id="UP000638918"/>
    </source>
</evidence>
<dbReference type="PROSITE" id="PS51296">
    <property type="entry name" value="RIESKE"/>
    <property type="match status" value="1"/>
</dbReference>
<comment type="caution">
    <text evidence="8">The sequence shown here is derived from an EMBL/GenBank/DDBJ whole genome shotgun (WGS) entry which is preliminary data.</text>
</comment>
<evidence type="ECO:0000256" key="1">
    <source>
        <dbReference type="ARBA" id="ARBA00008751"/>
    </source>
</evidence>
<dbReference type="InterPro" id="IPR015879">
    <property type="entry name" value="Ring_hydroxy_dOase_asu_C_dom"/>
</dbReference>